<evidence type="ECO:0000313" key="3">
    <source>
        <dbReference type="EMBL" id="EHK52990.1"/>
    </source>
</evidence>
<feature type="domain" description="Antitoxin Xre/MbcA/ParS-like toxin-binding" evidence="2">
    <location>
        <begin position="83"/>
        <end position="129"/>
    </location>
</feature>
<name>H0I201_9HYPH</name>
<proteinExistence type="predicted"/>
<keyword evidence="4" id="KW-1185">Reference proteome</keyword>
<evidence type="ECO:0000313" key="4">
    <source>
        <dbReference type="Proteomes" id="UP000003250"/>
    </source>
</evidence>
<dbReference type="AlphaFoldDB" id="H0I201"/>
<evidence type="ECO:0000256" key="1">
    <source>
        <dbReference type="SAM" id="MobiDB-lite"/>
    </source>
</evidence>
<dbReference type="EMBL" id="AHAM01000293">
    <property type="protein sequence ID" value="EHK52990.1"/>
    <property type="molecule type" value="Genomic_DNA"/>
</dbReference>
<dbReference type="InterPro" id="IPR024467">
    <property type="entry name" value="Xre/MbcA/ParS-like_toxin-bd"/>
</dbReference>
<dbReference type="Pfam" id="PF09722">
    <property type="entry name" value="Xre_MbcA_ParS_C"/>
    <property type="match status" value="1"/>
</dbReference>
<evidence type="ECO:0000259" key="2">
    <source>
        <dbReference type="Pfam" id="PF09722"/>
    </source>
</evidence>
<sequence length="207" mass="22079">MEPVTEKASRAGSLGDEALTLTFMDWSGAIAIARVADSFGMSKTQLAETVGLARESLCKAARHRTSKTQMRIKEMLEIISRVTEWAGGKEQAMAWYRAKPIPAFGDRTAEALVKEGKAGAVRDYLDHLAVGGFASRLSIPATATMIRAGPLGRSPARGGHSRRTFQPERRSGAISIARHHHGGAGQSGPGASDRSLRSLLIAKVSSI</sequence>
<gene>
    <name evidence="3" type="ORF">MAXJ12_32484</name>
</gene>
<reference evidence="3 4" key="1">
    <citation type="journal article" date="2012" name="J. Bacteriol.">
        <title>Draft Genome Sequence of Mesorhizobium alhagi CCNWXJ12-2T, a Novel Salt-Resistant Species Isolated from the Desert of Northwestern China.</title>
        <authorList>
            <person name="Zhou M."/>
            <person name="Chen W."/>
            <person name="Chen H."/>
            <person name="Wei G."/>
        </authorList>
    </citation>
    <scope>NUCLEOTIDE SEQUENCE [LARGE SCALE GENOMIC DNA]</scope>
    <source>
        <strain evidence="3 4">CCNWXJ12-2</strain>
    </source>
</reference>
<dbReference type="PATRIC" id="fig|1107882.3.peg.6279"/>
<protein>
    <recommendedName>
        <fullName evidence="2">Antitoxin Xre/MbcA/ParS-like toxin-binding domain-containing protein</fullName>
    </recommendedName>
</protein>
<accession>H0I201</accession>
<organism evidence="3 4">
    <name type="scientific">Mesorhizobium alhagi CCNWXJ12-2</name>
    <dbReference type="NCBI Taxonomy" id="1107882"/>
    <lineage>
        <taxon>Bacteria</taxon>
        <taxon>Pseudomonadati</taxon>
        <taxon>Pseudomonadota</taxon>
        <taxon>Alphaproteobacteria</taxon>
        <taxon>Hyphomicrobiales</taxon>
        <taxon>Phyllobacteriaceae</taxon>
        <taxon>Allomesorhizobium</taxon>
    </lineage>
</organism>
<dbReference type="Proteomes" id="UP000003250">
    <property type="component" value="Unassembled WGS sequence"/>
</dbReference>
<feature type="region of interest" description="Disordered" evidence="1">
    <location>
        <begin position="148"/>
        <end position="168"/>
    </location>
</feature>